<sequence length="314" mass="32934">MAAGRYNRQVLLGGVALVAAVVLAVLFGVDRSRPAAGLGVLTGVILVLLLSLFFSPTVRHPPAVLLVSEADRSFGTHRTVVHTLAAVAHLAAFSILLLYPAELWAGGLRDKGAVLVAAGLFACYPRAMWRGLGVVINADGIRAEKFAGVVIVPWEALAAEPAEPERGGGVVLTYDRPDLVRVVGGWSVNRRQLLVEATDVQFLAAVVDHYRANPEERAGIGTPAELDRLRVALDQAPPGEKAAEGEPIGRGAAVAAVVFLLLTAVGTLAAGKWAEGRFGEDSLIAWLLGLISVALAFAAGGAILTAVREFRKPR</sequence>
<gene>
    <name evidence="2" type="ORF">Ato02nite_042050</name>
</gene>
<feature type="transmembrane region" description="Helical" evidence="1">
    <location>
        <begin position="10"/>
        <end position="29"/>
    </location>
</feature>
<keyword evidence="1" id="KW-0812">Transmembrane</keyword>
<feature type="transmembrane region" description="Helical" evidence="1">
    <location>
        <begin position="35"/>
        <end position="58"/>
    </location>
</feature>
<dbReference type="AlphaFoldDB" id="A0A919TC85"/>
<keyword evidence="3" id="KW-1185">Reference proteome</keyword>
<name>A0A919TC85_9ACTN</name>
<feature type="transmembrane region" description="Helical" evidence="1">
    <location>
        <begin position="283"/>
        <end position="307"/>
    </location>
</feature>
<reference evidence="2 3" key="1">
    <citation type="submission" date="2021-03" db="EMBL/GenBank/DDBJ databases">
        <title>Whole genome shotgun sequence of Actinoplanes toevensis NBRC 105298.</title>
        <authorList>
            <person name="Komaki H."/>
            <person name="Tamura T."/>
        </authorList>
    </citation>
    <scope>NUCLEOTIDE SEQUENCE [LARGE SCALE GENOMIC DNA]</scope>
    <source>
        <strain evidence="2 3">NBRC 105298</strain>
    </source>
</reference>
<keyword evidence="1" id="KW-1133">Transmembrane helix</keyword>
<organism evidence="2 3">
    <name type="scientific">Paractinoplanes toevensis</name>
    <dbReference type="NCBI Taxonomy" id="571911"/>
    <lineage>
        <taxon>Bacteria</taxon>
        <taxon>Bacillati</taxon>
        <taxon>Actinomycetota</taxon>
        <taxon>Actinomycetes</taxon>
        <taxon>Micromonosporales</taxon>
        <taxon>Micromonosporaceae</taxon>
        <taxon>Paractinoplanes</taxon>
    </lineage>
</organism>
<evidence type="ECO:0000313" key="3">
    <source>
        <dbReference type="Proteomes" id="UP000677082"/>
    </source>
</evidence>
<feature type="transmembrane region" description="Helical" evidence="1">
    <location>
        <begin position="79"/>
        <end position="100"/>
    </location>
</feature>
<evidence type="ECO:0000256" key="1">
    <source>
        <dbReference type="SAM" id="Phobius"/>
    </source>
</evidence>
<comment type="caution">
    <text evidence="2">The sequence shown here is derived from an EMBL/GenBank/DDBJ whole genome shotgun (WGS) entry which is preliminary data.</text>
</comment>
<keyword evidence="1" id="KW-0472">Membrane</keyword>
<feature type="transmembrane region" description="Helical" evidence="1">
    <location>
        <begin position="251"/>
        <end position="271"/>
    </location>
</feature>
<proteinExistence type="predicted"/>
<evidence type="ECO:0000313" key="2">
    <source>
        <dbReference type="EMBL" id="GIM92412.1"/>
    </source>
</evidence>
<accession>A0A919TC85</accession>
<dbReference type="EMBL" id="BOQN01000054">
    <property type="protein sequence ID" value="GIM92412.1"/>
    <property type="molecule type" value="Genomic_DNA"/>
</dbReference>
<dbReference type="Proteomes" id="UP000677082">
    <property type="component" value="Unassembled WGS sequence"/>
</dbReference>
<protein>
    <submittedName>
        <fullName evidence="2">Uncharacterized protein</fullName>
    </submittedName>
</protein>